<dbReference type="RefSeq" id="WP_042472528.1">
    <property type="nucleotide sequence ID" value="NZ_BAYX01000006.1"/>
</dbReference>
<dbReference type="SUPFAM" id="SSF56317">
    <property type="entry name" value="Carbon-nitrogen hydrolase"/>
    <property type="match status" value="1"/>
</dbReference>
<dbReference type="EMBL" id="BAYX01000006">
    <property type="protein sequence ID" value="GAJ93555.1"/>
    <property type="molecule type" value="Genomic_DNA"/>
</dbReference>
<comment type="caution">
    <text evidence="3">The sequence shown here is derived from an EMBL/GenBank/DDBJ whole genome shotgun (WGS) entry which is preliminary data.</text>
</comment>
<dbReference type="GO" id="GO:0000257">
    <property type="term" value="F:nitrilase activity"/>
    <property type="evidence" value="ECO:0007669"/>
    <property type="project" value="UniProtKB-ARBA"/>
</dbReference>
<evidence type="ECO:0000256" key="1">
    <source>
        <dbReference type="ARBA" id="ARBA00008129"/>
    </source>
</evidence>
<dbReference type="InterPro" id="IPR036526">
    <property type="entry name" value="C-N_Hydrolase_sf"/>
</dbReference>
<reference evidence="3 4" key="1">
    <citation type="submission" date="2014-05" db="EMBL/GenBank/DDBJ databases">
        <title>Whole genome shotgun sequence of Rhizobium rhizogenes NBRC 13257.</title>
        <authorList>
            <person name="Katano-Makiyama Y."/>
            <person name="Hosoyama A."/>
            <person name="Hashimoto M."/>
            <person name="Hosoyama Y."/>
            <person name="Noguchi M."/>
            <person name="Tsuchikane K."/>
            <person name="Kimura A."/>
            <person name="Ohji S."/>
            <person name="Ichikawa N."/>
            <person name="Yamazoe A."/>
            <person name="Fujita N."/>
        </authorList>
    </citation>
    <scope>NUCLEOTIDE SEQUENCE [LARGE SCALE GENOMIC DNA]</scope>
    <source>
        <strain evidence="3 4">NBRC 13257</strain>
    </source>
</reference>
<protein>
    <submittedName>
        <fullName evidence="3">Nitrilase</fullName>
    </submittedName>
</protein>
<dbReference type="PROSITE" id="PS50263">
    <property type="entry name" value="CN_HYDROLASE"/>
    <property type="match status" value="1"/>
</dbReference>
<dbReference type="CDD" id="cd07564">
    <property type="entry name" value="nitrilases_CHs"/>
    <property type="match status" value="1"/>
</dbReference>
<dbReference type="PROSITE" id="PS00921">
    <property type="entry name" value="NITRIL_CHT_2"/>
    <property type="match status" value="1"/>
</dbReference>
<evidence type="ECO:0000259" key="2">
    <source>
        <dbReference type="PROSITE" id="PS50263"/>
    </source>
</evidence>
<dbReference type="AlphaFoldDB" id="A0AA87Q160"/>
<organism evidence="3 4">
    <name type="scientific">Rhizobium rhizogenes NBRC 13257</name>
    <dbReference type="NCBI Taxonomy" id="1220581"/>
    <lineage>
        <taxon>Bacteria</taxon>
        <taxon>Pseudomonadati</taxon>
        <taxon>Pseudomonadota</taxon>
        <taxon>Alphaproteobacteria</taxon>
        <taxon>Hyphomicrobiales</taxon>
        <taxon>Rhizobiaceae</taxon>
        <taxon>Rhizobium/Agrobacterium group</taxon>
        <taxon>Rhizobium</taxon>
    </lineage>
</organism>
<dbReference type="PANTHER" id="PTHR46044:SF1">
    <property type="entry name" value="CN HYDROLASE DOMAIN-CONTAINING PROTEIN"/>
    <property type="match status" value="1"/>
</dbReference>
<dbReference type="PANTHER" id="PTHR46044">
    <property type="entry name" value="NITRILASE"/>
    <property type="match status" value="1"/>
</dbReference>
<dbReference type="InterPro" id="IPR003010">
    <property type="entry name" value="C-N_Hydrolase"/>
</dbReference>
<dbReference type="InterPro" id="IPR000132">
    <property type="entry name" value="Nitrilase/CN_hydratase_CS"/>
</dbReference>
<dbReference type="InterPro" id="IPR023919">
    <property type="entry name" value="Nitrilase"/>
</dbReference>
<dbReference type="Gene3D" id="3.60.110.10">
    <property type="entry name" value="Carbon-nitrogen hydrolase"/>
    <property type="match status" value="1"/>
</dbReference>
<comment type="similarity">
    <text evidence="1">Belongs to the carbon-nitrogen hydrolase superfamily. Nitrilase family.</text>
</comment>
<dbReference type="Pfam" id="PF00795">
    <property type="entry name" value="CN_hydrolase"/>
    <property type="match status" value="1"/>
</dbReference>
<proteinExistence type="inferred from homology"/>
<gene>
    <name evidence="3" type="ORF">RRH01S_06_01760</name>
</gene>
<name>A0AA87Q160_RHIRH</name>
<dbReference type="PROSITE" id="PS50007">
    <property type="entry name" value="PIPLC_X_DOMAIN"/>
    <property type="match status" value="1"/>
</dbReference>
<feature type="domain" description="CN hydrolase" evidence="2">
    <location>
        <begin position="7"/>
        <end position="273"/>
    </location>
</feature>
<dbReference type="NCBIfam" id="TIGR04048">
    <property type="entry name" value="nitrile_sll0784"/>
    <property type="match status" value="1"/>
</dbReference>
<sequence>MQKKSTVRVAAVQIAPDLTSREKTVARVIEAIAQASAKGAELVVFPETFVPWYPYFSFVLPPVLSGKEHLRLYEEAVAVPSATTRSVAAAAREHGIVVALGVNERDHGTLYNTQLLFDADGSLILKRRKITPTFHERMIWGQGDASGLKVVDSAIGRIGALACWEHYNPLARYALMAQHEEIHIAQFPGSMVGPIFADQMEVTIRHHALESGCFVVNATGWLTDDQIVSITPDAGLQKALRGGCMTAIISPEGKHLVPPLTEGEGILVADLDMSLILKRKRMMDSVGHYARPELLHLVMDARPAAPMRTSTIPDAFPGETLTTDMTDGEQDASFDGNADQRIAVLRSPAG</sequence>
<evidence type="ECO:0000313" key="3">
    <source>
        <dbReference type="EMBL" id="GAJ93555.1"/>
    </source>
</evidence>
<accession>A0AA87Q160</accession>
<dbReference type="Proteomes" id="UP000026941">
    <property type="component" value="Unassembled WGS sequence"/>
</dbReference>
<evidence type="ECO:0000313" key="4">
    <source>
        <dbReference type="Proteomes" id="UP000026941"/>
    </source>
</evidence>
<dbReference type="InterPro" id="IPR044149">
    <property type="entry name" value="Nitrilases_CHs"/>
</dbReference>